<evidence type="ECO:0000313" key="1">
    <source>
        <dbReference type="EMBL" id="KKL20968.1"/>
    </source>
</evidence>
<dbReference type="AlphaFoldDB" id="A0A0F9EA84"/>
<reference evidence="1" key="1">
    <citation type="journal article" date="2015" name="Nature">
        <title>Complex archaea that bridge the gap between prokaryotes and eukaryotes.</title>
        <authorList>
            <person name="Spang A."/>
            <person name="Saw J.H."/>
            <person name="Jorgensen S.L."/>
            <person name="Zaremba-Niedzwiedzka K."/>
            <person name="Martijn J."/>
            <person name="Lind A.E."/>
            <person name="van Eijk R."/>
            <person name="Schleper C."/>
            <person name="Guy L."/>
            <person name="Ettema T.J."/>
        </authorList>
    </citation>
    <scope>NUCLEOTIDE SEQUENCE</scope>
</reference>
<organism evidence="1">
    <name type="scientific">marine sediment metagenome</name>
    <dbReference type="NCBI Taxonomy" id="412755"/>
    <lineage>
        <taxon>unclassified sequences</taxon>
        <taxon>metagenomes</taxon>
        <taxon>ecological metagenomes</taxon>
    </lineage>
</organism>
<gene>
    <name evidence="1" type="ORF">LCGC14_2450130</name>
</gene>
<sequence length="61" mass="7033">MISAVDAKALADTSLIREMMHPEHTYFALEISFWGFTLVVLRLYSCSDALRFSLVEVERDH</sequence>
<name>A0A0F9EA84_9ZZZZ</name>
<protein>
    <submittedName>
        <fullName evidence="1">Uncharacterized protein</fullName>
    </submittedName>
</protein>
<comment type="caution">
    <text evidence="1">The sequence shown here is derived from an EMBL/GenBank/DDBJ whole genome shotgun (WGS) entry which is preliminary data.</text>
</comment>
<accession>A0A0F9EA84</accession>
<proteinExistence type="predicted"/>
<dbReference type="EMBL" id="LAZR01037899">
    <property type="protein sequence ID" value="KKL20968.1"/>
    <property type="molecule type" value="Genomic_DNA"/>
</dbReference>